<dbReference type="InterPro" id="IPR008253">
    <property type="entry name" value="Marvel"/>
</dbReference>
<dbReference type="AlphaFoldDB" id="A0A6G1I6T5"/>
<protein>
    <recommendedName>
        <fullName evidence="6">MARVEL domain-containing protein</fullName>
    </recommendedName>
</protein>
<dbReference type="PANTHER" id="PTHR28165:SF1">
    <property type="entry name" value="NON-CLASSICAL EXPORT PROTEIN 2-RELATED"/>
    <property type="match status" value="1"/>
</dbReference>
<evidence type="ECO:0000259" key="6">
    <source>
        <dbReference type="Pfam" id="PF01284"/>
    </source>
</evidence>
<evidence type="ECO:0000256" key="4">
    <source>
        <dbReference type="ARBA" id="ARBA00023136"/>
    </source>
</evidence>
<dbReference type="GO" id="GO:0072659">
    <property type="term" value="P:protein localization to plasma membrane"/>
    <property type="evidence" value="ECO:0007669"/>
    <property type="project" value="TreeGrafter"/>
</dbReference>
<feature type="transmembrane region" description="Helical" evidence="5">
    <location>
        <begin position="129"/>
        <end position="146"/>
    </location>
</feature>
<dbReference type="Pfam" id="PF01284">
    <property type="entry name" value="MARVEL"/>
    <property type="match status" value="1"/>
</dbReference>
<evidence type="ECO:0000256" key="3">
    <source>
        <dbReference type="ARBA" id="ARBA00022989"/>
    </source>
</evidence>
<dbReference type="Proteomes" id="UP000799640">
    <property type="component" value="Unassembled WGS sequence"/>
</dbReference>
<comment type="subcellular location">
    <subcellularLocation>
        <location evidence="1">Membrane</location>
        <topology evidence="1">Multi-pass membrane protein</topology>
    </subcellularLocation>
</comment>
<proteinExistence type="predicted"/>
<evidence type="ECO:0000256" key="2">
    <source>
        <dbReference type="ARBA" id="ARBA00022692"/>
    </source>
</evidence>
<reference evidence="7" key="1">
    <citation type="journal article" date="2020" name="Stud. Mycol.">
        <title>101 Dothideomycetes genomes: a test case for predicting lifestyles and emergence of pathogens.</title>
        <authorList>
            <person name="Haridas S."/>
            <person name="Albert R."/>
            <person name="Binder M."/>
            <person name="Bloem J."/>
            <person name="Labutti K."/>
            <person name="Salamov A."/>
            <person name="Andreopoulos B."/>
            <person name="Baker S."/>
            <person name="Barry K."/>
            <person name="Bills G."/>
            <person name="Bluhm B."/>
            <person name="Cannon C."/>
            <person name="Castanera R."/>
            <person name="Culley D."/>
            <person name="Daum C."/>
            <person name="Ezra D."/>
            <person name="Gonzalez J."/>
            <person name="Henrissat B."/>
            <person name="Kuo A."/>
            <person name="Liang C."/>
            <person name="Lipzen A."/>
            <person name="Lutzoni F."/>
            <person name="Magnuson J."/>
            <person name="Mondo S."/>
            <person name="Nolan M."/>
            <person name="Ohm R."/>
            <person name="Pangilinan J."/>
            <person name="Park H.-J."/>
            <person name="Ramirez L."/>
            <person name="Alfaro M."/>
            <person name="Sun H."/>
            <person name="Tritt A."/>
            <person name="Yoshinaga Y."/>
            <person name="Zwiers L.-H."/>
            <person name="Turgeon B."/>
            <person name="Goodwin S."/>
            <person name="Spatafora J."/>
            <person name="Crous P."/>
            <person name="Grigoriev I."/>
        </authorList>
    </citation>
    <scope>NUCLEOTIDE SEQUENCE</scope>
    <source>
        <strain evidence="7">CBS 262.69</strain>
    </source>
</reference>
<evidence type="ECO:0000313" key="7">
    <source>
        <dbReference type="EMBL" id="KAF2403705.1"/>
    </source>
</evidence>
<dbReference type="GO" id="GO:0032126">
    <property type="term" value="C:eisosome"/>
    <property type="evidence" value="ECO:0007669"/>
    <property type="project" value="TreeGrafter"/>
</dbReference>
<dbReference type="GO" id="GO:0005886">
    <property type="term" value="C:plasma membrane"/>
    <property type="evidence" value="ECO:0007669"/>
    <property type="project" value="TreeGrafter"/>
</dbReference>
<dbReference type="GO" id="GO:0070941">
    <property type="term" value="P:eisosome assembly"/>
    <property type="evidence" value="ECO:0007669"/>
    <property type="project" value="TreeGrafter"/>
</dbReference>
<keyword evidence="3 5" id="KW-1133">Transmembrane helix</keyword>
<keyword evidence="8" id="KW-1185">Reference proteome</keyword>
<evidence type="ECO:0000256" key="1">
    <source>
        <dbReference type="ARBA" id="ARBA00004141"/>
    </source>
</evidence>
<feature type="domain" description="MARVEL" evidence="6">
    <location>
        <begin position="7"/>
        <end position="143"/>
    </location>
</feature>
<accession>A0A6G1I6T5</accession>
<dbReference type="PANTHER" id="PTHR28165">
    <property type="entry name" value="NON-CLASSICAL EXPORT PROTEIN 2-RELATED"/>
    <property type="match status" value="1"/>
</dbReference>
<dbReference type="OrthoDB" id="5423111at2759"/>
<organism evidence="7 8">
    <name type="scientific">Trichodelitschia bisporula</name>
    <dbReference type="NCBI Taxonomy" id="703511"/>
    <lineage>
        <taxon>Eukaryota</taxon>
        <taxon>Fungi</taxon>
        <taxon>Dikarya</taxon>
        <taxon>Ascomycota</taxon>
        <taxon>Pezizomycotina</taxon>
        <taxon>Dothideomycetes</taxon>
        <taxon>Dothideomycetes incertae sedis</taxon>
        <taxon>Phaeotrichales</taxon>
        <taxon>Phaeotrichaceae</taxon>
        <taxon>Trichodelitschia</taxon>
    </lineage>
</organism>
<keyword evidence="2 5" id="KW-0812">Transmembrane</keyword>
<feature type="transmembrane region" description="Helical" evidence="5">
    <location>
        <begin position="71"/>
        <end position="94"/>
    </location>
</feature>
<name>A0A6G1I6T5_9PEZI</name>
<feature type="transmembrane region" description="Helical" evidence="5">
    <location>
        <begin position="12"/>
        <end position="33"/>
    </location>
</feature>
<dbReference type="EMBL" id="ML996689">
    <property type="protein sequence ID" value="KAF2403705.1"/>
    <property type="molecule type" value="Genomic_DNA"/>
</dbReference>
<evidence type="ECO:0000313" key="8">
    <source>
        <dbReference type="Proteomes" id="UP000799640"/>
    </source>
</evidence>
<sequence>MSLTPVRTIARILQLLWTVLIIALVGNMIATATAGNPSIVNYDMFVAAFSALSLFYLFPAAFRESFAIPDVVLLLDLANVLFWFCGAVATAAYLGVHSCSSKSYTEHNKVTNGSKDTHKRCTEAQASTAFLWFGFACYVVTLFIAVKARGNINMRGSSVGRSSAMSQV</sequence>
<gene>
    <name evidence="7" type="ORF">EJ06DRAFT_527306</name>
</gene>
<dbReference type="InterPro" id="IPR052649">
    <property type="entry name" value="NCE102-like"/>
</dbReference>
<keyword evidence="4 5" id="KW-0472">Membrane</keyword>
<evidence type="ECO:0000256" key="5">
    <source>
        <dbReference type="SAM" id="Phobius"/>
    </source>
</evidence>
<feature type="transmembrane region" description="Helical" evidence="5">
    <location>
        <begin position="39"/>
        <end position="59"/>
    </location>
</feature>